<comment type="subcellular location">
    <subcellularLocation>
        <location evidence="1">Cell membrane</location>
        <topology evidence="1">Multi-pass membrane protein</topology>
    </subcellularLocation>
</comment>
<keyword evidence="3 7" id="KW-0812">Transmembrane</keyword>
<dbReference type="GO" id="GO:0005886">
    <property type="term" value="C:plasma membrane"/>
    <property type="evidence" value="ECO:0007669"/>
    <property type="project" value="UniProtKB-SubCell"/>
</dbReference>
<proteinExistence type="predicted"/>
<dbReference type="InterPro" id="IPR017039">
    <property type="entry name" value="Virul_fac_BrkB"/>
</dbReference>
<evidence type="ECO:0000256" key="7">
    <source>
        <dbReference type="SAM" id="Phobius"/>
    </source>
</evidence>
<feature type="transmembrane region" description="Helical" evidence="7">
    <location>
        <begin position="160"/>
        <end position="186"/>
    </location>
</feature>
<keyword evidence="9" id="KW-1185">Reference proteome</keyword>
<dbReference type="AlphaFoldDB" id="M2XA77"/>
<evidence type="ECO:0000313" key="9">
    <source>
        <dbReference type="Proteomes" id="UP000009877"/>
    </source>
</evidence>
<keyword evidence="4 7" id="KW-1133">Transmembrane helix</keyword>
<name>M2XA77_9MICC</name>
<feature type="transmembrane region" description="Helical" evidence="7">
    <location>
        <begin position="118"/>
        <end position="139"/>
    </location>
</feature>
<evidence type="ECO:0000256" key="5">
    <source>
        <dbReference type="ARBA" id="ARBA00023136"/>
    </source>
</evidence>
<dbReference type="Pfam" id="PF03631">
    <property type="entry name" value="Virul_fac_BrkB"/>
    <property type="match status" value="1"/>
</dbReference>
<feature type="region of interest" description="Disordered" evidence="6">
    <location>
        <begin position="1"/>
        <end position="28"/>
    </location>
</feature>
<evidence type="ECO:0000256" key="2">
    <source>
        <dbReference type="ARBA" id="ARBA00022475"/>
    </source>
</evidence>
<dbReference type="RefSeq" id="WP_006215185.1">
    <property type="nucleotide sequence ID" value="NZ_ANHZ02000018.1"/>
</dbReference>
<dbReference type="Proteomes" id="UP000009877">
    <property type="component" value="Unassembled WGS sequence"/>
</dbReference>
<dbReference type="PANTHER" id="PTHR30213">
    <property type="entry name" value="INNER MEMBRANE PROTEIN YHJD"/>
    <property type="match status" value="1"/>
</dbReference>
<evidence type="ECO:0000313" key="8">
    <source>
        <dbReference type="EMBL" id="EME35991.1"/>
    </source>
</evidence>
<dbReference type="STRING" id="71999.KPaMU14_04335"/>
<organism evidence="8 9">
    <name type="scientific">Kocuria palustris PEL</name>
    <dbReference type="NCBI Taxonomy" id="1236550"/>
    <lineage>
        <taxon>Bacteria</taxon>
        <taxon>Bacillati</taxon>
        <taxon>Actinomycetota</taxon>
        <taxon>Actinomycetes</taxon>
        <taxon>Micrococcales</taxon>
        <taxon>Micrococcaceae</taxon>
        <taxon>Kocuria</taxon>
    </lineage>
</organism>
<feature type="transmembrane region" description="Helical" evidence="7">
    <location>
        <begin position="55"/>
        <end position="77"/>
    </location>
</feature>
<keyword evidence="2" id="KW-1003">Cell membrane</keyword>
<dbReference type="NCBIfam" id="TIGR00765">
    <property type="entry name" value="yihY_not_rbn"/>
    <property type="match status" value="1"/>
</dbReference>
<gene>
    <name evidence="8" type="ORF">C884_00759</name>
</gene>
<evidence type="ECO:0000256" key="3">
    <source>
        <dbReference type="ARBA" id="ARBA00022692"/>
    </source>
</evidence>
<protein>
    <submittedName>
        <fullName evidence="8">Ribonuclease BN</fullName>
    </submittedName>
</protein>
<dbReference type="EMBL" id="ANHZ02000018">
    <property type="protein sequence ID" value="EME35991.1"/>
    <property type="molecule type" value="Genomic_DNA"/>
</dbReference>
<evidence type="ECO:0000256" key="4">
    <source>
        <dbReference type="ARBA" id="ARBA00022989"/>
    </source>
</evidence>
<feature type="compositionally biased region" description="Low complexity" evidence="6">
    <location>
        <begin position="15"/>
        <end position="27"/>
    </location>
</feature>
<sequence>MAKNNLRETLERAEAPAAESSSKPDSPTKMKWGYVLKRSFAEFTQDGCTDLAAALTYFTVSAIFPGLLAVVSLLGVFGQGEQTTQAITGFLDGRVPPELNELLSEPINNLTSSTGGGIIALIIGVATGLWTASGYVGAFSRAMNRIYEVEEGRGFVKLKLSMLLTTLTVVITVVLIFLMILLSGGIAETLGDAIGLGSTAVTVWNIAKWPVILLLLMLLVAVLYYRTPNVRQPKMRWISPGAVFAILGAILAAGAFSVYATQFATQTATYGVIGAVILGLLGVWIFNNVLLLGAEIDAEVERARELQAGIPAEDTLQLPPRDVGTVVANIEKQDKLIEQGRQLRLDSDSGIDYTASGKDSGAAGADEVAHFDDEARSVLDEQRQREV</sequence>
<reference evidence="8 9" key="1">
    <citation type="journal article" date="2014" name="Genome Announc.">
        <title>Draft Genome Sequence of Kocuria palustris PEL.</title>
        <authorList>
            <person name="Sharma G."/>
            <person name="Khatri I."/>
            <person name="Subramanian S."/>
        </authorList>
    </citation>
    <scope>NUCLEOTIDE SEQUENCE [LARGE SCALE GENOMIC DNA]</scope>
    <source>
        <strain evidence="8 9">PEL</strain>
    </source>
</reference>
<feature type="transmembrane region" description="Helical" evidence="7">
    <location>
        <begin position="206"/>
        <end position="225"/>
    </location>
</feature>
<accession>M2XA77</accession>
<dbReference type="PANTHER" id="PTHR30213:SF0">
    <property type="entry name" value="UPF0761 MEMBRANE PROTEIN YIHY"/>
    <property type="match status" value="1"/>
</dbReference>
<feature type="transmembrane region" description="Helical" evidence="7">
    <location>
        <begin position="272"/>
        <end position="294"/>
    </location>
</feature>
<keyword evidence="5 7" id="KW-0472">Membrane</keyword>
<evidence type="ECO:0000256" key="1">
    <source>
        <dbReference type="ARBA" id="ARBA00004651"/>
    </source>
</evidence>
<comment type="caution">
    <text evidence="8">The sequence shown here is derived from an EMBL/GenBank/DDBJ whole genome shotgun (WGS) entry which is preliminary data.</text>
</comment>
<feature type="compositionally biased region" description="Basic and acidic residues" evidence="6">
    <location>
        <begin position="1"/>
        <end position="14"/>
    </location>
</feature>
<feature type="transmembrane region" description="Helical" evidence="7">
    <location>
        <begin position="237"/>
        <end position="260"/>
    </location>
</feature>
<evidence type="ECO:0000256" key="6">
    <source>
        <dbReference type="SAM" id="MobiDB-lite"/>
    </source>
</evidence>